<reference evidence="2 3" key="1">
    <citation type="submission" date="2023-07" db="EMBL/GenBank/DDBJ databases">
        <title>Comparative genomics of wheat-associated soil bacteria to identify genetic determinants of phenazine resistance.</title>
        <authorList>
            <person name="Mouncey N."/>
        </authorList>
    </citation>
    <scope>NUCLEOTIDE SEQUENCE [LARGE SCALE GENOMIC DNA]</scope>
    <source>
        <strain evidence="2 3">W2I16</strain>
    </source>
</reference>
<gene>
    <name evidence="2" type="ORF">QFZ49_007606</name>
</gene>
<accession>A0ABU0S053</accession>
<comment type="caution">
    <text evidence="2">The sequence shown here is derived from an EMBL/GenBank/DDBJ whole genome shotgun (WGS) entry which is preliminary data.</text>
</comment>
<evidence type="ECO:0000313" key="3">
    <source>
        <dbReference type="Proteomes" id="UP001223072"/>
    </source>
</evidence>
<dbReference type="SUPFAM" id="SSF51395">
    <property type="entry name" value="FMN-linked oxidoreductases"/>
    <property type="match status" value="1"/>
</dbReference>
<sequence length="204" mass="23060">MVGVAVAVSPWWWTAAVPPSMLGVIGVWDLTQRQHSVLRNCPVLVHARFPLERIRPELRQYFVERNFDRRPFDRDIRSIVYERAKDTAAEEPFGTERDVYQADCEYLVPSMAPRPVPEHPPRVRIGGPASPASASPTQPTTTTRTLRRRHPGPILRDVLTNPDEIAVLAKPTVEQGWGSTDHMCRCSDSSCCLSKRQKLRTAQP</sequence>
<keyword evidence="3" id="KW-1185">Reference proteome</keyword>
<name>A0ABU0S053_9ACTN</name>
<evidence type="ECO:0000256" key="1">
    <source>
        <dbReference type="SAM" id="MobiDB-lite"/>
    </source>
</evidence>
<protein>
    <submittedName>
        <fullName evidence="2">Glutamate synthase domain-containing protein 2</fullName>
    </submittedName>
</protein>
<organism evidence="2 3">
    <name type="scientific">Streptomyces turgidiscabies</name>
    <dbReference type="NCBI Taxonomy" id="85558"/>
    <lineage>
        <taxon>Bacteria</taxon>
        <taxon>Bacillati</taxon>
        <taxon>Actinomycetota</taxon>
        <taxon>Actinomycetes</taxon>
        <taxon>Kitasatosporales</taxon>
        <taxon>Streptomycetaceae</taxon>
        <taxon>Streptomyces</taxon>
    </lineage>
</organism>
<proteinExistence type="predicted"/>
<feature type="compositionally biased region" description="Low complexity" evidence="1">
    <location>
        <begin position="126"/>
        <end position="144"/>
    </location>
</feature>
<evidence type="ECO:0000313" key="2">
    <source>
        <dbReference type="EMBL" id="MDQ0937631.1"/>
    </source>
</evidence>
<feature type="region of interest" description="Disordered" evidence="1">
    <location>
        <begin position="126"/>
        <end position="156"/>
    </location>
</feature>
<dbReference type="Proteomes" id="UP001223072">
    <property type="component" value="Unassembled WGS sequence"/>
</dbReference>
<dbReference type="EMBL" id="JAUSZS010000008">
    <property type="protein sequence ID" value="MDQ0937631.1"/>
    <property type="molecule type" value="Genomic_DNA"/>
</dbReference>